<dbReference type="CDD" id="cd04496">
    <property type="entry name" value="SSB_OBF"/>
    <property type="match status" value="1"/>
</dbReference>
<dbReference type="PROSITE" id="PS50935">
    <property type="entry name" value="SSB"/>
    <property type="match status" value="1"/>
</dbReference>
<dbReference type="NCBIfam" id="TIGR00621">
    <property type="entry name" value="ssb"/>
    <property type="match status" value="1"/>
</dbReference>
<evidence type="ECO:0000256" key="3">
    <source>
        <dbReference type="PIRNR" id="PIRNR002070"/>
    </source>
</evidence>
<dbReference type="PANTHER" id="PTHR10302">
    <property type="entry name" value="SINGLE-STRANDED DNA-BINDING PROTEIN"/>
    <property type="match status" value="1"/>
</dbReference>
<evidence type="ECO:0000256" key="1">
    <source>
        <dbReference type="ARBA" id="ARBA00023125"/>
    </source>
</evidence>
<comment type="subunit">
    <text evidence="2">Homotetramer.</text>
</comment>
<comment type="caution">
    <text evidence="2">Lacks conserved residue(s) required for the propagation of feature annotation.</text>
</comment>
<dbReference type="Pfam" id="PF00436">
    <property type="entry name" value="SSB"/>
    <property type="match status" value="1"/>
</dbReference>
<evidence type="ECO:0000313" key="5">
    <source>
        <dbReference type="Proteomes" id="UP000318733"/>
    </source>
</evidence>
<dbReference type="InterPro" id="IPR000424">
    <property type="entry name" value="Primosome_PriB/ssb"/>
</dbReference>
<dbReference type="PIRSF" id="PIRSF002070">
    <property type="entry name" value="SSB"/>
    <property type="match status" value="1"/>
</dbReference>
<comment type="caution">
    <text evidence="4">The sequence shown here is derived from an EMBL/GenBank/DDBJ whole genome shotgun (WGS) entry which is preliminary data.</text>
</comment>
<dbReference type="PANTHER" id="PTHR10302:SF0">
    <property type="entry name" value="SINGLE-STRANDED DNA-BINDING PROTEIN, MITOCHONDRIAL"/>
    <property type="match status" value="1"/>
</dbReference>
<keyword evidence="5" id="KW-1185">Reference proteome</keyword>
<sequence>MSTLSNSVRLTGFLGAAPEVKFTDNEKKYVKLSLATNHFRKNDQGDRVKEVNWHPIVLWEQQATLAEKYLDKGSKIAVEGRLVSRYYTDKDGIKRHSMEVFVNEIDFLRN</sequence>
<dbReference type="Proteomes" id="UP000318733">
    <property type="component" value="Unassembled WGS sequence"/>
</dbReference>
<dbReference type="GO" id="GO:0009295">
    <property type="term" value="C:nucleoid"/>
    <property type="evidence" value="ECO:0007669"/>
    <property type="project" value="TreeGrafter"/>
</dbReference>
<dbReference type="Gene3D" id="2.40.50.140">
    <property type="entry name" value="Nucleic acid-binding proteins"/>
    <property type="match status" value="1"/>
</dbReference>
<evidence type="ECO:0000313" key="4">
    <source>
        <dbReference type="EMBL" id="TSJ40924.1"/>
    </source>
</evidence>
<evidence type="ECO:0000256" key="2">
    <source>
        <dbReference type="HAMAP-Rule" id="MF_00984"/>
    </source>
</evidence>
<dbReference type="OrthoDB" id="9809878at2"/>
<dbReference type="GO" id="GO:0006260">
    <property type="term" value="P:DNA replication"/>
    <property type="evidence" value="ECO:0007669"/>
    <property type="project" value="InterPro"/>
</dbReference>
<dbReference type="InterPro" id="IPR012340">
    <property type="entry name" value="NA-bd_OB-fold"/>
</dbReference>
<proteinExistence type="inferred from homology"/>
<dbReference type="SUPFAM" id="SSF50249">
    <property type="entry name" value="Nucleic acid-binding proteins"/>
    <property type="match status" value="1"/>
</dbReference>
<accession>A0A556MLW8</accession>
<dbReference type="EMBL" id="VLPK01000002">
    <property type="protein sequence ID" value="TSJ40924.1"/>
    <property type="molecule type" value="Genomic_DNA"/>
</dbReference>
<protein>
    <recommendedName>
        <fullName evidence="2 3">Single-stranded DNA-binding protein</fullName>
        <shortName evidence="2">SSB</shortName>
    </recommendedName>
</protein>
<dbReference type="InterPro" id="IPR011344">
    <property type="entry name" value="ssDNA-bd"/>
</dbReference>
<dbReference type="HAMAP" id="MF_00984">
    <property type="entry name" value="SSB"/>
    <property type="match status" value="1"/>
</dbReference>
<organism evidence="4 5">
    <name type="scientific">Mucilaginibacter corticis</name>
    <dbReference type="NCBI Taxonomy" id="2597670"/>
    <lineage>
        <taxon>Bacteria</taxon>
        <taxon>Pseudomonadati</taxon>
        <taxon>Bacteroidota</taxon>
        <taxon>Sphingobacteriia</taxon>
        <taxon>Sphingobacteriales</taxon>
        <taxon>Sphingobacteriaceae</taxon>
        <taxon>Mucilaginibacter</taxon>
    </lineage>
</organism>
<dbReference type="RefSeq" id="WP_144248962.1">
    <property type="nucleotide sequence ID" value="NZ_VLPK01000002.1"/>
</dbReference>
<reference evidence="4 5" key="1">
    <citation type="submission" date="2019-07" db="EMBL/GenBank/DDBJ databases">
        <authorList>
            <person name="Huq M.A."/>
        </authorList>
    </citation>
    <scope>NUCLEOTIDE SEQUENCE [LARGE SCALE GENOMIC DNA]</scope>
    <source>
        <strain evidence="4 5">MAH-19</strain>
    </source>
</reference>
<dbReference type="AlphaFoldDB" id="A0A556MLW8"/>
<gene>
    <name evidence="4" type="ORF">FO440_14400</name>
</gene>
<keyword evidence="1 2" id="KW-0238">DNA-binding</keyword>
<dbReference type="GO" id="GO:0003697">
    <property type="term" value="F:single-stranded DNA binding"/>
    <property type="evidence" value="ECO:0007669"/>
    <property type="project" value="UniProtKB-UniRule"/>
</dbReference>
<name>A0A556MLW8_9SPHI</name>